<keyword evidence="4" id="KW-0472">Membrane</keyword>
<dbReference type="STRING" id="1249481.D641_0110725"/>
<name>A0A022KSB7_9MICO</name>
<dbReference type="InterPro" id="IPR050482">
    <property type="entry name" value="Sensor_HK_TwoCompSys"/>
</dbReference>
<gene>
    <name evidence="6" type="ORF">D641_0110725</name>
</gene>
<accession>A0A022KSB7</accession>
<feature type="domain" description="Signal transduction histidine kinase subgroup 3 dimerisation and phosphoacceptor" evidence="5">
    <location>
        <begin position="217"/>
        <end position="283"/>
    </location>
</feature>
<sequence length="409" mass="43426">MTTMSRPTTVFYWYTAATALVMTALMPPLGLVATSASALEGMRAHPLPAALFVVQVALTTVAEVWWLERWRRGTRDGSLPRWALVAAAIPAMIALALLLAAVLGTSGTTGPGPGAVTGAGTAAFSVIPNRVGLLLFTVMTGLIPLHLTLKWWTALISAAAVVALAVLVGIPLAIAAPLGSFMLALVLVLRSSLWLLDLVDQIEKVRQVEGKLALAEERLRFSRDLHDVMGRDLSSIAVTAELVTQLAERGDPRAAEHARSISAMARSSLADVRALVRGYRDVDLPPELQGTLSLLRSAGISTHVHGEADDVPAEHAEAATWALREAGTNLLRHADATTVRITLGPDGMRVVNDGATPPASAAPTAIVEGSGLRGLRERLGPTRTLRTEQDGDTFTLDIRFTPEENHDQS</sequence>
<protein>
    <submittedName>
        <fullName evidence="6">Histidine kinase</fullName>
    </submittedName>
</protein>
<dbReference type="HOGENOM" id="CLU_000445_20_8_11"/>
<proteinExistence type="predicted"/>
<evidence type="ECO:0000313" key="6">
    <source>
        <dbReference type="EMBL" id="EYT48679.1"/>
    </source>
</evidence>
<feature type="transmembrane region" description="Helical" evidence="4">
    <location>
        <begin position="79"/>
        <end position="102"/>
    </location>
</feature>
<keyword evidence="1" id="KW-0808">Transferase</keyword>
<keyword evidence="3" id="KW-0902">Two-component regulatory system</keyword>
<dbReference type="GO" id="GO:0016020">
    <property type="term" value="C:membrane"/>
    <property type="evidence" value="ECO:0007669"/>
    <property type="project" value="InterPro"/>
</dbReference>
<dbReference type="Gene3D" id="1.20.5.1930">
    <property type="match status" value="1"/>
</dbReference>
<keyword evidence="4" id="KW-0812">Transmembrane</keyword>
<evidence type="ECO:0000256" key="3">
    <source>
        <dbReference type="ARBA" id="ARBA00023012"/>
    </source>
</evidence>
<dbReference type="PANTHER" id="PTHR24421:SF63">
    <property type="entry name" value="SENSOR HISTIDINE KINASE DESK"/>
    <property type="match status" value="1"/>
</dbReference>
<dbReference type="InterPro" id="IPR036890">
    <property type="entry name" value="HATPase_C_sf"/>
</dbReference>
<feature type="transmembrane region" description="Helical" evidence="4">
    <location>
        <begin position="48"/>
        <end position="67"/>
    </location>
</feature>
<keyword evidence="2 6" id="KW-0418">Kinase</keyword>
<dbReference type="InterPro" id="IPR011712">
    <property type="entry name" value="Sig_transdc_His_kin_sub3_dim/P"/>
</dbReference>
<dbReference type="RefSeq" id="WP_017824779.1">
    <property type="nucleotide sequence ID" value="NZ_KB403092.1"/>
</dbReference>
<dbReference type="Pfam" id="PF07730">
    <property type="entry name" value="HisKA_3"/>
    <property type="match status" value="1"/>
</dbReference>
<dbReference type="OrthoDB" id="5241784at2"/>
<keyword evidence="7" id="KW-1185">Reference proteome</keyword>
<comment type="caution">
    <text evidence="6">The sequence shown here is derived from an EMBL/GenBank/DDBJ whole genome shotgun (WGS) entry which is preliminary data.</text>
</comment>
<feature type="transmembrane region" description="Helical" evidence="4">
    <location>
        <begin position="152"/>
        <end position="174"/>
    </location>
</feature>
<feature type="transmembrane region" description="Helical" evidence="4">
    <location>
        <begin position="122"/>
        <end position="145"/>
    </location>
</feature>
<dbReference type="EMBL" id="AORC01000013">
    <property type="protein sequence ID" value="EYT48679.1"/>
    <property type="molecule type" value="Genomic_DNA"/>
</dbReference>
<dbReference type="GO" id="GO:0046983">
    <property type="term" value="F:protein dimerization activity"/>
    <property type="evidence" value="ECO:0007669"/>
    <property type="project" value="InterPro"/>
</dbReference>
<evidence type="ECO:0000256" key="1">
    <source>
        <dbReference type="ARBA" id="ARBA00022679"/>
    </source>
</evidence>
<evidence type="ECO:0000256" key="4">
    <source>
        <dbReference type="SAM" id="Phobius"/>
    </source>
</evidence>
<organism evidence="6 7">
    <name type="scientific">Brachybacterium muris UCD-AY4</name>
    <dbReference type="NCBI Taxonomy" id="1249481"/>
    <lineage>
        <taxon>Bacteria</taxon>
        <taxon>Bacillati</taxon>
        <taxon>Actinomycetota</taxon>
        <taxon>Actinomycetes</taxon>
        <taxon>Micrococcales</taxon>
        <taxon>Dermabacteraceae</taxon>
        <taxon>Brachybacterium</taxon>
    </lineage>
</organism>
<evidence type="ECO:0000256" key="2">
    <source>
        <dbReference type="ARBA" id="ARBA00022777"/>
    </source>
</evidence>
<dbReference type="PANTHER" id="PTHR24421">
    <property type="entry name" value="NITRATE/NITRITE SENSOR PROTEIN NARX-RELATED"/>
    <property type="match status" value="1"/>
</dbReference>
<evidence type="ECO:0000313" key="7">
    <source>
        <dbReference type="Proteomes" id="UP000019754"/>
    </source>
</evidence>
<dbReference type="AlphaFoldDB" id="A0A022KSB7"/>
<keyword evidence="4" id="KW-1133">Transmembrane helix</keyword>
<dbReference type="GO" id="GO:0000155">
    <property type="term" value="F:phosphorelay sensor kinase activity"/>
    <property type="evidence" value="ECO:0007669"/>
    <property type="project" value="InterPro"/>
</dbReference>
<evidence type="ECO:0000259" key="5">
    <source>
        <dbReference type="Pfam" id="PF07730"/>
    </source>
</evidence>
<dbReference type="Gene3D" id="3.30.565.10">
    <property type="entry name" value="Histidine kinase-like ATPase, C-terminal domain"/>
    <property type="match status" value="1"/>
</dbReference>
<dbReference type="Proteomes" id="UP000019754">
    <property type="component" value="Unassembled WGS sequence"/>
</dbReference>
<reference evidence="6 7" key="1">
    <citation type="journal article" date="2013" name="Genome Announc.">
        <title>Draft genome sequence of an Actinobacterium, Brachybacterium muris strain UCD-AY4.</title>
        <authorList>
            <person name="Lo J.R."/>
            <person name="Lang J.M."/>
            <person name="Darling A.E."/>
            <person name="Eisen J.A."/>
            <person name="Coil D.A."/>
        </authorList>
    </citation>
    <scope>NUCLEOTIDE SEQUENCE [LARGE SCALE GENOMIC DNA]</scope>
    <source>
        <strain evidence="6 7">UCD-AY4</strain>
    </source>
</reference>